<proteinExistence type="predicted"/>
<accession>A0A6G5A4I7</accession>
<feature type="region of interest" description="Disordered" evidence="1">
    <location>
        <begin position="63"/>
        <end position="136"/>
    </location>
</feature>
<evidence type="ECO:0000313" key="2">
    <source>
        <dbReference type="EMBL" id="NIE45080.1"/>
    </source>
</evidence>
<feature type="compositionally biased region" description="Polar residues" evidence="1">
    <location>
        <begin position="105"/>
        <end position="136"/>
    </location>
</feature>
<name>A0A6G5A4I7_RHIMP</name>
<sequence length="136" mass="12900">MGGMGGIDPSMGMGGMGGMGYGGYGMDPYMGGMGMGGGMGGMGKAVMGTMLVTQAGSSLTQTGTQIANTVLENTRRADNPGVSGVAEGDATSTDGGNGEADDSASGGNSNTSPENNTSANGKSGQNLPSATTAAAA</sequence>
<feature type="compositionally biased region" description="Polar residues" evidence="1">
    <location>
        <begin position="63"/>
        <end position="72"/>
    </location>
</feature>
<dbReference type="AlphaFoldDB" id="A0A6G5A4I7"/>
<dbReference type="EMBL" id="GIKN01002807">
    <property type="protein sequence ID" value="NIE45080.1"/>
    <property type="molecule type" value="Transcribed_RNA"/>
</dbReference>
<protein>
    <submittedName>
        <fullName evidence="2">Uncharacterized protein</fullName>
    </submittedName>
</protein>
<evidence type="ECO:0000256" key="1">
    <source>
        <dbReference type="SAM" id="MobiDB-lite"/>
    </source>
</evidence>
<reference evidence="2" key="1">
    <citation type="submission" date="2020-03" db="EMBL/GenBank/DDBJ databases">
        <title>A transcriptome and proteome of the tick Rhipicephalus microplus shaped by the genetic composition of its hosts and developmental stage.</title>
        <authorList>
            <person name="Garcia G.R."/>
            <person name="Ribeiro J.M.C."/>
            <person name="Maruyama S.R."/>
            <person name="Gardinasse L.G."/>
            <person name="Nelson K."/>
            <person name="Ferreira B.R."/>
            <person name="Andrade T.G."/>
            <person name="Santos I.K.F.M."/>
        </authorList>
    </citation>
    <scope>NUCLEOTIDE SEQUENCE</scope>
    <source>
        <strain evidence="2">NSGR</strain>
        <tissue evidence="2">Salivary glands</tissue>
    </source>
</reference>
<organism evidence="2">
    <name type="scientific">Rhipicephalus microplus</name>
    <name type="common">Cattle tick</name>
    <name type="synonym">Boophilus microplus</name>
    <dbReference type="NCBI Taxonomy" id="6941"/>
    <lineage>
        <taxon>Eukaryota</taxon>
        <taxon>Metazoa</taxon>
        <taxon>Ecdysozoa</taxon>
        <taxon>Arthropoda</taxon>
        <taxon>Chelicerata</taxon>
        <taxon>Arachnida</taxon>
        <taxon>Acari</taxon>
        <taxon>Parasitiformes</taxon>
        <taxon>Ixodida</taxon>
        <taxon>Ixodoidea</taxon>
        <taxon>Ixodidae</taxon>
        <taxon>Rhipicephalinae</taxon>
        <taxon>Rhipicephalus</taxon>
        <taxon>Boophilus</taxon>
    </lineage>
</organism>